<dbReference type="GO" id="GO:0000107">
    <property type="term" value="F:imidazoleglycerol-phosphate synthase activity"/>
    <property type="evidence" value="ECO:0007669"/>
    <property type="project" value="TreeGrafter"/>
</dbReference>
<name>T1BER9_9ZZZZ</name>
<comment type="subunit">
    <text evidence="2">Heterodimer of HisH and HisF.</text>
</comment>
<dbReference type="SUPFAM" id="SSF52317">
    <property type="entry name" value="Class I glutamine amidotransferase-like"/>
    <property type="match status" value="1"/>
</dbReference>
<sequence length="168" mass="17865">MGIVDYGAGNLASVGYALDHLGLEWMTVRRPGELDRSDAAIFPGVGAAGAAMSRLRRSGLERALVAFLKSGRPYLGICLGLQLLFQASAEDGSPCLDVLAGQVVKLPTTEKLPHVGWNTIELLRPCSLLDGMDGADFYFTHSYVVDPATPELACARTSHGSQFVSALE</sequence>
<comment type="caution">
    <text evidence="11">The sequence shown here is derived from an EMBL/GenBank/DDBJ whole genome shotgun (WGS) entry which is preliminary data.</text>
</comment>
<evidence type="ECO:0000313" key="11">
    <source>
        <dbReference type="EMBL" id="EQD71446.1"/>
    </source>
</evidence>
<evidence type="ECO:0000256" key="9">
    <source>
        <dbReference type="ARBA" id="ARBA00049534"/>
    </source>
</evidence>
<proteinExistence type="predicted"/>
<dbReference type="GO" id="GO:0016829">
    <property type="term" value="F:lyase activity"/>
    <property type="evidence" value="ECO:0007669"/>
    <property type="project" value="UniProtKB-KW"/>
</dbReference>
<evidence type="ECO:0000256" key="1">
    <source>
        <dbReference type="ARBA" id="ARBA00005091"/>
    </source>
</evidence>
<gene>
    <name evidence="11" type="ORF">B1A_05784</name>
</gene>
<reference evidence="11" key="1">
    <citation type="submission" date="2013-08" db="EMBL/GenBank/DDBJ databases">
        <authorList>
            <person name="Mendez C."/>
            <person name="Richter M."/>
            <person name="Ferrer M."/>
            <person name="Sanchez J."/>
        </authorList>
    </citation>
    <scope>NUCLEOTIDE SEQUENCE</scope>
</reference>
<keyword evidence="7" id="KW-0456">Lyase</keyword>
<protein>
    <submittedName>
        <fullName evidence="11">Imidazole glycerol phosphate synthase, glutamine amidotransferase subunit</fullName>
    </submittedName>
</protein>
<organism evidence="11">
    <name type="scientific">mine drainage metagenome</name>
    <dbReference type="NCBI Taxonomy" id="410659"/>
    <lineage>
        <taxon>unclassified sequences</taxon>
        <taxon>metagenomes</taxon>
        <taxon>ecological metagenomes</taxon>
    </lineage>
</organism>
<dbReference type="InterPro" id="IPR029062">
    <property type="entry name" value="Class_I_gatase-like"/>
</dbReference>
<dbReference type="Pfam" id="PF00117">
    <property type="entry name" value="GATase"/>
    <property type="match status" value="1"/>
</dbReference>
<comment type="pathway">
    <text evidence="1">Amino-acid biosynthesis; L-histidine biosynthesis; L-histidine from 5-phospho-alpha-D-ribose 1-diphosphate: step 5/9.</text>
</comment>
<reference evidence="11" key="2">
    <citation type="journal article" date="2014" name="ISME J.">
        <title>Microbial stratification in low pH oxic and suboxic macroscopic growths along an acid mine drainage.</title>
        <authorList>
            <person name="Mendez-Garcia C."/>
            <person name="Mesa V."/>
            <person name="Sprenger R.R."/>
            <person name="Richter M."/>
            <person name="Diez M.S."/>
            <person name="Solano J."/>
            <person name="Bargiela R."/>
            <person name="Golyshina O.V."/>
            <person name="Manteca A."/>
            <person name="Ramos J.L."/>
            <person name="Gallego J.R."/>
            <person name="Llorente I."/>
            <person name="Martins Dos Santos V.A."/>
            <person name="Jensen O.N."/>
            <person name="Pelaez A.I."/>
            <person name="Sanchez J."/>
            <person name="Ferrer M."/>
        </authorList>
    </citation>
    <scope>NUCLEOTIDE SEQUENCE</scope>
</reference>
<keyword evidence="5 11" id="KW-0315">Glutamine amidotransferase</keyword>
<keyword evidence="6" id="KW-0368">Histidine biosynthesis</keyword>
<dbReference type="PANTHER" id="PTHR42701">
    <property type="entry name" value="IMIDAZOLE GLYCEROL PHOSPHATE SYNTHASE SUBUNIT HISH"/>
    <property type="match status" value="1"/>
</dbReference>
<keyword evidence="3" id="KW-0028">Amino-acid biosynthesis</keyword>
<dbReference type="InterPro" id="IPR017926">
    <property type="entry name" value="GATASE"/>
</dbReference>
<dbReference type="PROSITE" id="PS51273">
    <property type="entry name" value="GATASE_TYPE_1"/>
    <property type="match status" value="1"/>
</dbReference>
<evidence type="ECO:0000259" key="10">
    <source>
        <dbReference type="Pfam" id="PF00117"/>
    </source>
</evidence>
<accession>T1BER9</accession>
<feature type="non-terminal residue" evidence="11">
    <location>
        <position position="168"/>
    </location>
</feature>
<keyword evidence="4" id="KW-0378">Hydrolase</keyword>
<feature type="domain" description="Glutamine amidotransferase" evidence="10">
    <location>
        <begin position="3"/>
        <end position="161"/>
    </location>
</feature>
<dbReference type="PANTHER" id="PTHR42701:SF1">
    <property type="entry name" value="IMIDAZOLE GLYCEROL PHOSPHATE SYNTHASE SUBUNIT HISH"/>
    <property type="match status" value="1"/>
</dbReference>
<evidence type="ECO:0000256" key="3">
    <source>
        <dbReference type="ARBA" id="ARBA00022605"/>
    </source>
</evidence>
<evidence type="ECO:0000256" key="2">
    <source>
        <dbReference type="ARBA" id="ARBA00011152"/>
    </source>
</evidence>
<dbReference type="GO" id="GO:0000105">
    <property type="term" value="P:L-histidine biosynthetic process"/>
    <property type="evidence" value="ECO:0007669"/>
    <property type="project" value="UniProtKB-UniPathway"/>
</dbReference>
<comment type="catalytic activity">
    <reaction evidence="9">
        <text>L-glutamine + H2O = L-glutamate + NH4(+)</text>
        <dbReference type="Rhea" id="RHEA:15889"/>
        <dbReference type="ChEBI" id="CHEBI:15377"/>
        <dbReference type="ChEBI" id="CHEBI:28938"/>
        <dbReference type="ChEBI" id="CHEBI:29985"/>
        <dbReference type="ChEBI" id="CHEBI:58359"/>
        <dbReference type="EC" id="3.5.1.2"/>
    </reaction>
</comment>
<evidence type="ECO:0000256" key="8">
    <source>
        <dbReference type="ARBA" id="ARBA00047838"/>
    </source>
</evidence>
<dbReference type="EMBL" id="AUZX01004219">
    <property type="protein sequence ID" value="EQD71446.1"/>
    <property type="molecule type" value="Genomic_DNA"/>
</dbReference>
<evidence type="ECO:0000256" key="7">
    <source>
        <dbReference type="ARBA" id="ARBA00023239"/>
    </source>
</evidence>
<dbReference type="AlphaFoldDB" id="T1BER9"/>
<dbReference type="PIRSF" id="PIRSF000495">
    <property type="entry name" value="Amidotransf_hisH"/>
    <property type="match status" value="1"/>
</dbReference>
<comment type="catalytic activity">
    <reaction evidence="8">
        <text>5-[(5-phospho-1-deoxy-D-ribulos-1-ylimino)methylamino]-1-(5-phospho-beta-D-ribosyl)imidazole-4-carboxamide + L-glutamine = D-erythro-1-(imidazol-4-yl)glycerol 3-phosphate + 5-amino-1-(5-phospho-beta-D-ribosyl)imidazole-4-carboxamide + L-glutamate + H(+)</text>
        <dbReference type="Rhea" id="RHEA:24793"/>
        <dbReference type="ChEBI" id="CHEBI:15378"/>
        <dbReference type="ChEBI" id="CHEBI:29985"/>
        <dbReference type="ChEBI" id="CHEBI:58278"/>
        <dbReference type="ChEBI" id="CHEBI:58359"/>
        <dbReference type="ChEBI" id="CHEBI:58475"/>
        <dbReference type="ChEBI" id="CHEBI:58525"/>
        <dbReference type="EC" id="4.3.2.10"/>
    </reaction>
</comment>
<dbReference type="InterPro" id="IPR010139">
    <property type="entry name" value="Imidazole-glycPsynth_HisH"/>
</dbReference>
<evidence type="ECO:0000256" key="4">
    <source>
        <dbReference type="ARBA" id="ARBA00022801"/>
    </source>
</evidence>
<keyword evidence="11" id="KW-0808">Transferase</keyword>
<dbReference type="Gene3D" id="3.40.50.880">
    <property type="match status" value="1"/>
</dbReference>
<dbReference type="UniPathway" id="UPA00031">
    <property type="reaction ID" value="UER00010"/>
</dbReference>
<evidence type="ECO:0000256" key="5">
    <source>
        <dbReference type="ARBA" id="ARBA00022962"/>
    </source>
</evidence>
<dbReference type="NCBIfam" id="TIGR01855">
    <property type="entry name" value="IMP_synth_hisH"/>
    <property type="match status" value="1"/>
</dbReference>
<dbReference type="GO" id="GO:0004359">
    <property type="term" value="F:glutaminase activity"/>
    <property type="evidence" value="ECO:0007669"/>
    <property type="project" value="UniProtKB-EC"/>
</dbReference>
<evidence type="ECO:0000256" key="6">
    <source>
        <dbReference type="ARBA" id="ARBA00023102"/>
    </source>
</evidence>